<dbReference type="InterPro" id="IPR005123">
    <property type="entry name" value="Oxoglu/Fe-dep_dioxygenase_dom"/>
</dbReference>
<dbReference type="OrthoDB" id="69177at2759"/>
<sequence>MARKKEVNTFQFPSEFNSLNAEFQKSFFKPTADVTIDDQIIIINKFFTSGLCNELIKSFGNLQLETTPLVKSKDYAARINDRTLIEDYKASQNLWSYLQHVLLQDDYDTNVVQKTFAKAIGLNPQLRVYRYQKGHYFGKHYDESVKALNGRTKWTLLIYLTGDEEFEGGGTIFYGDNKKPLNIHPSKGMALLHKHGDDCLMHEAELVRSGEKWVLRSDVVY</sequence>
<dbReference type="GO" id="GO:0031418">
    <property type="term" value="F:L-ascorbic acid binding"/>
    <property type="evidence" value="ECO:0007669"/>
    <property type="project" value="InterPro"/>
</dbReference>
<keyword evidence="4" id="KW-0560">Oxidoreductase</keyword>
<evidence type="ECO:0000313" key="8">
    <source>
        <dbReference type="Proteomes" id="UP000000707"/>
    </source>
</evidence>
<comment type="cofactor">
    <cofactor evidence="1">
        <name>L-ascorbate</name>
        <dbReference type="ChEBI" id="CHEBI:38290"/>
    </cofactor>
</comment>
<evidence type="ECO:0000256" key="5">
    <source>
        <dbReference type="ARBA" id="ARBA00023004"/>
    </source>
</evidence>
<feature type="domain" description="Fe2OG dioxygenase" evidence="6">
    <location>
        <begin position="121"/>
        <end position="221"/>
    </location>
</feature>
<keyword evidence="5" id="KW-0408">Iron</keyword>
<dbReference type="Proteomes" id="UP000000707">
    <property type="component" value="Unassembled WGS sequence"/>
</dbReference>
<dbReference type="PANTHER" id="PTHR10869">
    <property type="entry name" value="PROLYL 4-HYDROXYLASE ALPHA SUBUNIT"/>
    <property type="match status" value="1"/>
</dbReference>
<dbReference type="InterPro" id="IPR045054">
    <property type="entry name" value="P4HA-like"/>
</dbReference>
<protein>
    <recommendedName>
        <fullName evidence="6">Fe2OG dioxygenase domain-containing protein</fullName>
    </recommendedName>
</protein>
<reference evidence="7 8" key="1">
    <citation type="journal article" date="2011" name="Proc. Natl. Acad. Sci. U.S.A.">
        <title>Comparative genomics of xylose-fermenting fungi for enhanced biofuel production.</title>
        <authorList>
            <person name="Wohlbach D.J."/>
            <person name="Kuo A."/>
            <person name="Sato T.K."/>
            <person name="Potts K.M."/>
            <person name="Salamov A.A."/>
            <person name="LaButti K.M."/>
            <person name="Sun H."/>
            <person name="Clum A."/>
            <person name="Pangilinan J.L."/>
            <person name="Lindquist E.A."/>
            <person name="Lucas S."/>
            <person name="Lapidus A."/>
            <person name="Jin M."/>
            <person name="Gunawan C."/>
            <person name="Balan V."/>
            <person name="Dale B.E."/>
            <person name="Jeffries T.W."/>
            <person name="Zinkel R."/>
            <person name="Barry K.W."/>
            <person name="Grigoriev I.V."/>
            <person name="Gasch A.P."/>
        </authorList>
    </citation>
    <scope>NUCLEOTIDE SEQUENCE [LARGE SCALE GENOMIC DNA]</scope>
    <source>
        <strain evidence="8">ATCC 10573 / BCRC 21748 / CBS 615 / JCM 9827 / NBRC 10315 / NRRL Y-1498 / VKM Y-70</strain>
    </source>
</reference>
<dbReference type="InterPro" id="IPR044862">
    <property type="entry name" value="Pro_4_hyd_alph_FE2OG_OXY"/>
</dbReference>
<dbReference type="PANTHER" id="PTHR10869:SF236">
    <property type="entry name" value="PROLYL 4-HYDROXYLASE ALPHA SUBUNIT DOMAIN-CONTAINING PROTEIN"/>
    <property type="match status" value="1"/>
</dbReference>
<dbReference type="GO" id="GO:0005506">
    <property type="term" value="F:iron ion binding"/>
    <property type="evidence" value="ECO:0007669"/>
    <property type="project" value="InterPro"/>
</dbReference>
<dbReference type="eggNOG" id="ENOG502QR14">
    <property type="taxonomic scope" value="Eukaryota"/>
</dbReference>
<keyword evidence="3" id="KW-0223">Dioxygenase</keyword>
<accession>G3AYI7</accession>
<dbReference type="AlphaFoldDB" id="G3AYI7"/>
<dbReference type="InterPro" id="IPR006620">
    <property type="entry name" value="Pro_4_hyd_alph"/>
</dbReference>
<evidence type="ECO:0000256" key="1">
    <source>
        <dbReference type="ARBA" id="ARBA00001961"/>
    </source>
</evidence>
<evidence type="ECO:0000256" key="3">
    <source>
        <dbReference type="ARBA" id="ARBA00022964"/>
    </source>
</evidence>
<keyword evidence="8" id="KW-1185">Reference proteome</keyword>
<dbReference type="EMBL" id="GL996512">
    <property type="protein sequence ID" value="EGV65860.1"/>
    <property type="molecule type" value="Genomic_DNA"/>
</dbReference>
<gene>
    <name evidence="7" type="ORF">CANTEDRAFT_118683</name>
</gene>
<keyword evidence="2" id="KW-0479">Metal-binding</keyword>
<dbReference type="PROSITE" id="PS51471">
    <property type="entry name" value="FE2OG_OXY"/>
    <property type="match status" value="1"/>
</dbReference>
<dbReference type="GO" id="GO:0004656">
    <property type="term" value="F:procollagen-proline 4-dioxygenase activity"/>
    <property type="evidence" value="ECO:0007669"/>
    <property type="project" value="TreeGrafter"/>
</dbReference>
<dbReference type="GO" id="GO:0005783">
    <property type="term" value="C:endoplasmic reticulum"/>
    <property type="evidence" value="ECO:0007669"/>
    <property type="project" value="TreeGrafter"/>
</dbReference>
<name>G3AYI7_CANTC</name>
<proteinExistence type="predicted"/>
<dbReference type="Pfam" id="PF13640">
    <property type="entry name" value="2OG-FeII_Oxy_3"/>
    <property type="match status" value="1"/>
</dbReference>
<organism evidence="8">
    <name type="scientific">Candida tenuis (strain ATCC 10573 / BCRC 21748 / CBS 615 / JCM 9827 / NBRC 10315 / NRRL Y-1498 / VKM Y-70)</name>
    <name type="common">Yeast</name>
    <name type="synonym">Yamadazyma tenuis</name>
    <dbReference type="NCBI Taxonomy" id="590646"/>
    <lineage>
        <taxon>Eukaryota</taxon>
        <taxon>Fungi</taxon>
        <taxon>Dikarya</taxon>
        <taxon>Ascomycota</taxon>
        <taxon>Saccharomycotina</taxon>
        <taxon>Pichiomycetes</taxon>
        <taxon>Debaryomycetaceae</taxon>
        <taxon>Yamadazyma</taxon>
    </lineage>
</organism>
<evidence type="ECO:0000256" key="4">
    <source>
        <dbReference type="ARBA" id="ARBA00023002"/>
    </source>
</evidence>
<dbReference type="SMART" id="SM00702">
    <property type="entry name" value="P4Hc"/>
    <property type="match status" value="1"/>
</dbReference>
<evidence type="ECO:0000313" key="7">
    <source>
        <dbReference type="EMBL" id="EGV65860.1"/>
    </source>
</evidence>
<evidence type="ECO:0000259" key="6">
    <source>
        <dbReference type="PROSITE" id="PS51471"/>
    </source>
</evidence>
<dbReference type="Gene3D" id="2.60.120.620">
    <property type="entry name" value="q2cbj1_9rhob like domain"/>
    <property type="match status" value="1"/>
</dbReference>
<evidence type="ECO:0000256" key="2">
    <source>
        <dbReference type="ARBA" id="ARBA00022723"/>
    </source>
</evidence>
<dbReference type="HOGENOM" id="CLU_041456_0_1_1"/>